<evidence type="ECO:0000313" key="2">
    <source>
        <dbReference type="EMBL" id="NKZ01808.1"/>
    </source>
</evidence>
<sequence>MGDRFAGFAVHERVQTLSAFLGALRAGAYDEVSGPVALRTGQGIGEYEWEHIRGVLRRRGLEERVILQEHPPRLAERAEAHKHREENVLIADLGRHDDQIFHADLRLHQNNELLLDHQTGQHTQGMVVVEAARQMFLAVTERYYTHRWPERHYYFVVNSLATTFENFLFPVDARIRYLIQSAELSDPARLEFTARVDIEQGGRRSARSEVAFTAFDTAVLKGVEHRRAERALDHMLASTPARQPEPAAASLP</sequence>
<dbReference type="AlphaFoldDB" id="A0A7X6MJC0"/>
<reference evidence="2 3" key="1">
    <citation type="submission" date="2020-04" db="EMBL/GenBank/DDBJ databases">
        <title>MicrobeNet Type strains.</title>
        <authorList>
            <person name="Nicholson A.C."/>
        </authorList>
    </citation>
    <scope>NUCLEOTIDE SEQUENCE [LARGE SCALE GENOMIC DNA]</scope>
    <source>
        <strain evidence="2 3">ATCC 23612</strain>
    </source>
</reference>
<dbReference type="Proteomes" id="UP000553209">
    <property type="component" value="Unassembled WGS sequence"/>
</dbReference>
<evidence type="ECO:0000313" key="3">
    <source>
        <dbReference type="Proteomes" id="UP000553209"/>
    </source>
</evidence>
<name>A0A7X6MJC0_9ACTN</name>
<accession>A0A7X6MJC0</accession>
<dbReference type="InterPro" id="IPR005509">
    <property type="entry name" value="AfsA_hotdog_dom"/>
</dbReference>
<evidence type="ECO:0000259" key="1">
    <source>
        <dbReference type="Pfam" id="PF03756"/>
    </source>
</evidence>
<protein>
    <recommendedName>
        <fullName evidence="1">A-factor biosynthesis hotdog domain-containing protein</fullName>
    </recommendedName>
</protein>
<proteinExistence type="predicted"/>
<gene>
    <name evidence="2" type="ORF">HGB44_29690</name>
</gene>
<organism evidence="2 3">
    <name type="scientific">Nocardiopsis alborubida</name>
    <dbReference type="NCBI Taxonomy" id="146802"/>
    <lineage>
        <taxon>Bacteria</taxon>
        <taxon>Bacillati</taxon>
        <taxon>Actinomycetota</taxon>
        <taxon>Actinomycetes</taxon>
        <taxon>Streptosporangiales</taxon>
        <taxon>Nocardiopsidaceae</taxon>
        <taxon>Nocardiopsis</taxon>
    </lineage>
</organism>
<keyword evidence="3" id="KW-1185">Reference proteome</keyword>
<comment type="caution">
    <text evidence="2">The sequence shown here is derived from an EMBL/GenBank/DDBJ whole genome shotgun (WGS) entry which is preliminary data.</text>
</comment>
<dbReference type="Pfam" id="PF03756">
    <property type="entry name" value="AfsA"/>
    <property type="match status" value="1"/>
</dbReference>
<feature type="domain" description="A-factor biosynthesis hotdog" evidence="1">
    <location>
        <begin position="81"/>
        <end position="213"/>
    </location>
</feature>
<dbReference type="EMBL" id="JAAXPG010000044">
    <property type="protein sequence ID" value="NKZ01808.1"/>
    <property type="molecule type" value="Genomic_DNA"/>
</dbReference>
<dbReference type="RefSeq" id="WP_061082419.1">
    <property type="nucleotide sequence ID" value="NZ_JAAXPG010000044.1"/>
</dbReference>